<comment type="cofactor">
    <cofactor evidence="7">
        <name>Zn(2+)</name>
        <dbReference type="ChEBI" id="CHEBI:29105"/>
    </cofactor>
    <text evidence="7">Binds 1 zinc ion per subunit.</text>
</comment>
<dbReference type="EMBL" id="WIVE01000033">
    <property type="protein sequence ID" value="MQX37116.1"/>
    <property type="molecule type" value="Genomic_DNA"/>
</dbReference>
<comment type="function">
    <text evidence="7">Catalyzes the base-exchange of a guanine (G) residue with the queuine precursor 7-aminomethyl-7-deazaguanine (PreQ1) at position 34 (anticodon wobble position) in tRNAs with GU(N) anticodons (tRNA-Asp, -Asn, -His and -Tyr). Catalysis occurs through a double-displacement mechanism. The nucleophile active site attacks the C1' of nucleotide 34 to detach the guanine base from the RNA, forming a covalent enzyme-RNA intermediate. The proton acceptor active site deprotonates the incoming PreQ1, allowing a nucleophilic attack on the C1' of the ribose to form the product. After dissociation, two additional enzymatic reactions on the tRNA convert PreQ1 to queuine (Q), resulting in the hypermodified nucleoside queuosine (7-(((4,5-cis-dihydroxy-2-cyclopenten-1-yl)amino)methyl)-7-deazaguanosine).</text>
</comment>
<feature type="binding site" evidence="7">
    <location>
        <position position="198"/>
    </location>
    <ligand>
        <name>substrate</name>
    </ligand>
</feature>
<dbReference type="InterPro" id="IPR050076">
    <property type="entry name" value="ArchSynthase1/Queuine_TRR"/>
</dbReference>
<feature type="binding site" evidence="7">
    <location>
        <position position="313"/>
    </location>
    <ligand>
        <name>Zn(2+)</name>
        <dbReference type="ChEBI" id="CHEBI:29105"/>
    </ligand>
</feature>
<keyword evidence="7" id="KW-0862">Zinc</keyword>
<dbReference type="OrthoDB" id="9805417at2"/>
<dbReference type="GO" id="GO:0008479">
    <property type="term" value="F:tRNA-guanosine(34) queuine transglycosylase activity"/>
    <property type="evidence" value="ECO:0007669"/>
    <property type="project" value="UniProtKB-UniRule"/>
</dbReference>
<dbReference type="RefSeq" id="WP_153344279.1">
    <property type="nucleotide sequence ID" value="NZ_WIVE01000033.1"/>
</dbReference>
<dbReference type="PANTHER" id="PTHR46499">
    <property type="entry name" value="QUEUINE TRNA-RIBOSYLTRANSFERASE"/>
    <property type="match status" value="1"/>
</dbReference>
<keyword evidence="3 7" id="KW-0808">Transferase</keyword>
<dbReference type="GO" id="GO:0008616">
    <property type="term" value="P:tRNA queuosine(34) biosynthetic process"/>
    <property type="evidence" value="ECO:0007669"/>
    <property type="project" value="UniProtKB-UniRule"/>
</dbReference>
<dbReference type="GO" id="GO:0005829">
    <property type="term" value="C:cytosol"/>
    <property type="evidence" value="ECO:0007669"/>
    <property type="project" value="TreeGrafter"/>
</dbReference>
<feature type="active site" description="Proton acceptor" evidence="7">
    <location>
        <position position="101"/>
    </location>
</feature>
<evidence type="ECO:0000313" key="9">
    <source>
        <dbReference type="EMBL" id="MQX37116.1"/>
    </source>
</evidence>
<dbReference type="GO" id="GO:0046872">
    <property type="term" value="F:metal ion binding"/>
    <property type="evidence" value="ECO:0007669"/>
    <property type="project" value="UniProtKB-KW"/>
</dbReference>
<proteinExistence type="inferred from homology"/>
<feature type="region of interest" description="RNA binding; important for wobble base 34 recognition" evidence="7">
    <location>
        <begin position="280"/>
        <end position="284"/>
    </location>
</feature>
<evidence type="ECO:0000313" key="10">
    <source>
        <dbReference type="Proteomes" id="UP000434582"/>
    </source>
</evidence>
<feature type="active site" description="Nucleophile" evidence="7">
    <location>
        <position position="275"/>
    </location>
</feature>
<evidence type="ECO:0000256" key="7">
    <source>
        <dbReference type="HAMAP-Rule" id="MF_00168"/>
    </source>
</evidence>
<comment type="caution">
    <text evidence="9">The sequence shown here is derived from an EMBL/GenBank/DDBJ whole genome shotgun (WGS) entry which is preliminary data.</text>
</comment>
<organism evidence="9 10">
    <name type="scientific">Roseospira navarrensis</name>
    <dbReference type="NCBI Taxonomy" id="140058"/>
    <lineage>
        <taxon>Bacteria</taxon>
        <taxon>Pseudomonadati</taxon>
        <taxon>Pseudomonadota</taxon>
        <taxon>Alphaproteobacteria</taxon>
        <taxon>Rhodospirillales</taxon>
        <taxon>Rhodospirillaceae</taxon>
        <taxon>Roseospira</taxon>
    </lineage>
</organism>
<protein>
    <recommendedName>
        <fullName evidence="7">Queuine tRNA-ribosyltransferase</fullName>
        <ecNumber evidence="7">2.4.2.29</ecNumber>
    </recommendedName>
    <alternativeName>
        <fullName evidence="7">Guanine insertion enzyme</fullName>
    </alternativeName>
    <alternativeName>
        <fullName evidence="7">tRNA-guanine transglycosylase</fullName>
    </alternativeName>
</protein>
<keyword evidence="4 7" id="KW-0819">tRNA processing</keyword>
<keyword evidence="7" id="KW-0479">Metal-binding</keyword>
<feature type="region of interest" description="RNA binding" evidence="7">
    <location>
        <begin position="256"/>
        <end position="262"/>
    </location>
</feature>
<evidence type="ECO:0000256" key="2">
    <source>
        <dbReference type="ARBA" id="ARBA00022676"/>
    </source>
</evidence>
<dbReference type="InterPro" id="IPR036511">
    <property type="entry name" value="TGT-like_sf"/>
</dbReference>
<feature type="binding site" evidence="7">
    <location>
        <position position="318"/>
    </location>
    <ligand>
        <name>Zn(2+)</name>
        <dbReference type="ChEBI" id="CHEBI:29105"/>
    </ligand>
</feature>
<dbReference type="SUPFAM" id="SSF51713">
    <property type="entry name" value="tRNA-guanine transglycosylase"/>
    <property type="match status" value="1"/>
</dbReference>
<dbReference type="NCBIfam" id="TIGR00449">
    <property type="entry name" value="tgt_general"/>
    <property type="match status" value="1"/>
</dbReference>
<dbReference type="Pfam" id="PF01702">
    <property type="entry name" value="TGT"/>
    <property type="match status" value="1"/>
</dbReference>
<evidence type="ECO:0000256" key="6">
    <source>
        <dbReference type="ARBA" id="ARBA00050112"/>
    </source>
</evidence>
<sequence length="385" mass="41875">MIDTPAPAAPPAFHYTAFATDGAARLGRVETAHGSFDTPAFMPVGTAGTVKAMRPDSVAATGAQIVLGNTYHLMLRPGAERVARLGGLRRFMNWPGPVLTDSGGFQVMSLAKLRTLTEDGVTFQSHIDGSRHHLTPERSMAIQGLLDSTITMAFDECTPYPATREQAAESMNLSMRWAARSRAAFQARPGYALFGIVQGGVFDDLRRESAAALRDIGFDGYAIGGLAVGEPHAEMLRVLEGIAPHLPQDRPRYLMGVGRPRDIIEAVRRGVDMFDCVMPTRSGRTAQGFTWRGTVNLRNARHADDPRPLDETCGCPCCRGYSRAYLHHLIRANEMLGPMLLTWHNIQHYQDLMAGLRAAIAEGRFQAHAASVLAEMEAGDLPPLA</sequence>
<evidence type="ECO:0000256" key="5">
    <source>
        <dbReference type="ARBA" id="ARBA00022785"/>
    </source>
</evidence>
<feature type="binding site" evidence="7">
    <location>
        <begin position="101"/>
        <end position="105"/>
    </location>
    <ligand>
        <name>substrate</name>
    </ligand>
</feature>
<keyword evidence="5 7" id="KW-0671">Queuosine biosynthesis</keyword>
<feature type="binding site" evidence="7">
    <location>
        <position position="315"/>
    </location>
    <ligand>
        <name>Zn(2+)</name>
        <dbReference type="ChEBI" id="CHEBI:29105"/>
    </ligand>
</feature>
<dbReference type="PANTHER" id="PTHR46499:SF1">
    <property type="entry name" value="QUEUINE TRNA-RIBOSYLTRANSFERASE"/>
    <property type="match status" value="1"/>
</dbReference>
<dbReference type="EC" id="2.4.2.29" evidence="7"/>
<feature type="domain" description="tRNA-guanine(15) transglycosylase-like" evidence="8">
    <location>
        <begin position="23"/>
        <end position="376"/>
    </location>
</feature>
<keyword evidence="10" id="KW-1185">Reference proteome</keyword>
<feature type="binding site" evidence="7">
    <location>
        <position position="225"/>
    </location>
    <ligand>
        <name>substrate</name>
    </ligand>
</feature>
<dbReference type="FunFam" id="3.20.20.105:FF:000001">
    <property type="entry name" value="Queuine tRNA-ribosyltransferase"/>
    <property type="match status" value="1"/>
</dbReference>
<comment type="catalytic activity">
    <reaction evidence="6 7">
        <text>7-aminomethyl-7-carbaguanine + guanosine(34) in tRNA = 7-aminomethyl-7-carbaguanosine(34) in tRNA + guanine</text>
        <dbReference type="Rhea" id="RHEA:24104"/>
        <dbReference type="Rhea" id="RHEA-COMP:10341"/>
        <dbReference type="Rhea" id="RHEA-COMP:10342"/>
        <dbReference type="ChEBI" id="CHEBI:16235"/>
        <dbReference type="ChEBI" id="CHEBI:58703"/>
        <dbReference type="ChEBI" id="CHEBI:74269"/>
        <dbReference type="ChEBI" id="CHEBI:82833"/>
        <dbReference type="EC" id="2.4.2.29"/>
    </reaction>
</comment>
<comment type="subunit">
    <text evidence="7">Homodimer. Within each dimer, one monomer is responsible for RNA recognition and catalysis, while the other monomer binds to the replacement base PreQ1.</text>
</comment>
<evidence type="ECO:0000256" key="1">
    <source>
        <dbReference type="ARBA" id="ARBA00004691"/>
    </source>
</evidence>
<dbReference type="AlphaFoldDB" id="A0A7X2D3T7"/>
<dbReference type="NCBIfam" id="TIGR00430">
    <property type="entry name" value="Q_tRNA_tgt"/>
    <property type="match status" value="1"/>
</dbReference>
<comment type="pathway">
    <text evidence="1 7">tRNA modification; tRNA-queuosine biosynthesis.</text>
</comment>
<dbReference type="HAMAP" id="MF_00168">
    <property type="entry name" value="Q_tRNA_Tgt"/>
    <property type="match status" value="1"/>
</dbReference>
<dbReference type="InterPro" id="IPR002616">
    <property type="entry name" value="tRNA_ribo_trans-like"/>
</dbReference>
<evidence type="ECO:0000256" key="4">
    <source>
        <dbReference type="ARBA" id="ARBA00022694"/>
    </source>
</evidence>
<dbReference type="UniPathway" id="UPA00392"/>
<name>A0A7X2D3T7_9PROT</name>
<accession>A0A7X2D3T7</accession>
<dbReference type="InterPro" id="IPR004803">
    <property type="entry name" value="TGT"/>
</dbReference>
<gene>
    <name evidence="7 9" type="primary">tgt</name>
    <name evidence="9" type="ORF">GHC57_11360</name>
</gene>
<feature type="binding site" evidence="7">
    <location>
        <position position="155"/>
    </location>
    <ligand>
        <name>substrate</name>
    </ligand>
</feature>
<evidence type="ECO:0000259" key="8">
    <source>
        <dbReference type="Pfam" id="PF01702"/>
    </source>
</evidence>
<comment type="similarity">
    <text evidence="7">Belongs to the queuine tRNA-ribosyltransferase family.</text>
</comment>
<keyword evidence="2 7" id="KW-0328">Glycosyltransferase</keyword>
<reference evidence="9 10" key="1">
    <citation type="submission" date="2019-10" db="EMBL/GenBank/DDBJ databases">
        <title>Draft whole-genome sequence of the purple nonsulfur photosynthetic bacterium Roseospira navarrensis DSM 15114.</title>
        <authorList>
            <person name="Kyndt J.A."/>
            <person name="Meyer T.E."/>
        </authorList>
    </citation>
    <scope>NUCLEOTIDE SEQUENCE [LARGE SCALE GENOMIC DNA]</scope>
    <source>
        <strain evidence="9 10">DSM 15114</strain>
    </source>
</reference>
<evidence type="ECO:0000256" key="3">
    <source>
        <dbReference type="ARBA" id="ARBA00022679"/>
    </source>
</evidence>
<dbReference type="Proteomes" id="UP000434582">
    <property type="component" value="Unassembled WGS sequence"/>
</dbReference>
<feature type="binding site" evidence="7">
    <location>
        <position position="344"/>
    </location>
    <ligand>
        <name>Zn(2+)</name>
        <dbReference type="ChEBI" id="CHEBI:29105"/>
    </ligand>
</feature>
<dbReference type="Gene3D" id="3.20.20.105">
    <property type="entry name" value="Queuine tRNA-ribosyltransferase-like"/>
    <property type="match status" value="1"/>
</dbReference>